<dbReference type="Proteomes" id="UP000009046">
    <property type="component" value="Unassembled WGS sequence"/>
</dbReference>
<dbReference type="Gene3D" id="3.60.21.50">
    <property type="match status" value="1"/>
</dbReference>
<evidence type="ECO:0000256" key="1">
    <source>
        <dbReference type="ARBA" id="ARBA00006035"/>
    </source>
</evidence>
<dbReference type="HOGENOM" id="CLU_021763_0_0_1"/>
<dbReference type="Pfam" id="PF04042">
    <property type="entry name" value="DNA_pol_E_B"/>
    <property type="match status" value="1"/>
</dbReference>
<dbReference type="RefSeq" id="XP_002432055.1">
    <property type="nucleotide sequence ID" value="XM_002432010.1"/>
</dbReference>
<organism>
    <name type="scientific">Pediculus humanus subsp. corporis</name>
    <name type="common">Body louse</name>
    <dbReference type="NCBI Taxonomy" id="121224"/>
    <lineage>
        <taxon>Eukaryota</taxon>
        <taxon>Metazoa</taxon>
        <taxon>Ecdysozoa</taxon>
        <taxon>Arthropoda</taxon>
        <taxon>Hexapoda</taxon>
        <taxon>Insecta</taxon>
        <taxon>Pterygota</taxon>
        <taxon>Neoptera</taxon>
        <taxon>Paraneoptera</taxon>
        <taxon>Psocodea</taxon>
        <taxon>Troctomorpha</taxon>
        <taxon>Phthiraptera</taxon>
        <taxon>Anoplura</taxon>
        <taxon>Pediculidae</taxon>
        <taxon>Pediculus</taxon>
    </lineage>
</organism>
<dbReference type="AlphaFoldDB" id="E0W111"/>
<sequence>MFLDKNNSVSFDVSPADLNLEIDLKRNEVKYQNHSSRFLCLKKDFKKQFAHIYAGRLKIMKQRTIQACSAKWGSQIPIRKLSELADESKEKCIVIGTLFKHQELKPSVLKEISEEHQITPQPVLSKFISENDQLILEDEMQRISLDTLNAVKQLDEILSELAKTVHVDVMPGGFDPSNYLMPQQPFYKCLFPNASKYNSFQCVTNPYECTIEGIRILGTSGQPIDDIKSLSDFNNSIDILENTLKWGHLAPSAPDTQACYPYYDEDPFIITEQPHVYFVGNQDKYSTKVINLNGHFTRLISLPTFHDTQTCILLNLKTLESVPLVYNV</sequence>
<dbReference type="EMBL" id="AAZO01006884">
    <property type="status" value="NOT_ANNOTATED_CDS"/>
    <property type="molecule type" value="Genomic_DNA"/>
</dbReference>
<dbReference type="GeneID" id="8234836"/>
<name>E0W111_PEDHC</name>
<dbReference type="EMBL" id="DS235863">
    <property type="protein sequence ID" value="EEB19317.1"/>
    <property type="molecule type" value="Genomic_DNA"/>
</dbReference>
<dbReference type="GO" id="GO:0003677">
    <property type="term" value="F:DNA binding"/>
    <property type="evidence" value="ECO:0007669"/>
    <property type="project" value="InterPro"/>
</dbReference>
<dbReference type="PANTHER" id="PTHR10416:SF0">
    <property type="entry name" value="DNA POLYMERASE DELTA SUBUNIT 2"/>
    <property type="match status" value="1"/>
</dbReference>
<dbReference type="GO" id="GO:0043625">
    <property type="term" value="C:delta DNA polymerase complex"/>
    <property type="evidence" value="ECO:0007669"/>
    <property type="project" value="TreeGrafter"/>
</dbReference>
<reference evidence="4" key="2">
    <citation type="submission" date="2007-04" db="EMBL/GenBank/DDBJ databases">
        <title>The genome of the human body louse.</title>
        <authorList>
            <consortium name="The Human Body Louse Genome Consortium"/>
            <person name="Kirkness E."/>
            <person name="Walenz B."/>
            <person name="Hass B."/>
            <person name="Bruggner R."/>
            <person name="Strausberg R."/>
        </authorList>
    </citation>
    <scope>NUCLEOTIDE SEQUENCE</scope>
    <source>
        <strain evidence="4">USDA</strain>
    </source>
</reference>
<dbReference type="CTD" id="8234836"/>
<evidence type="ECO:0000256" key="2">
    <source>
        <dbReference type="ARBA" id="ARBA00022705"/>
    </source>
</evidence>
<dbReference type="EMBL" id="AAZO01006883">
    <property type="status" value="NOT_ANNOTATED_CDS"/>
    <property type="molecule type" value="Genomic_DNA"/>
</dbReference>
<evidence type="ECO:0000313" key="5">
    <source>
        <dbReference type="EnsemblMetazoa" id="PHUM566820-PA"/>
    </source>
</evidence>
<dbReference type="GO" id="GO:0003887">
    <property type="term" value="F:DNA-directed DNA polymerase activity"/>
    <property type="evidence" value="ECO:0007669"/>
    <property type="project" value="UniProtKB-EC"/>
</dbReference>
<dbReference type="KEGG" id="phu:Phum_PHUM566820"/>
<dbReference type="EC" id="2.7.7.7" evidence="4"/>
<dbReference type="OMA" id="WAGCNIQ"/>
<dbReference type="InParanoid" id="E0W111"/>
<dbReference type="eggNOG" id="KOG2732">
    <property type="taxonomic scope" value="Eukaryota"/>
</dbReference>
<dbReference type="GO" id="GO:0006271">
    <property type="term" value="P:DNA strand elongation involved in DNA replication"/>
    <property type="evidence" value="ECO:0007669"/>
    <property type="project" value="TreeGrafter"/>
</dbReference>
<evidence type="ECO:0000313" key="6">
    <source>
        <dbReference type="Proteomes" id="UP000009046"/>
    </source>
</evidence>
<protein>
    <submittedName>
        <fullName evidence="4 5">DNA polymerase delta small subunit, putative</fullName>
        <ecNumber evidence="4">2.7.7.7</ecNumber>
    </submittedName>
</protein>
<keyword evidence="2" id="KW-0235">DNA replication</keyword>
<reference evidence="5" key="3">
    <citation type="submission" date="2020-05" db="UniProtKB">
        <authorList>
            <consortium name="EnsemblMetazoa"/>
        </authorList>
    </citation>
    <scope>IDENTIFICATION</scope>
    <source>
        <strain evidence="5">USDA</strain>
    </source>
</reference>
<dbReference type="FunCoup" id="E0W111">
    <property type="interactions" value="919"/>
</dbReference>
<accession>E0W111</accession>
<reference evidence="4" key="1">
    <citation type="submission" date="2007-04" db="EMBL/GenBank/DDBJ databases">
        <title>Annotation of Pediculus humanus corporis strain USDA.</title>
        <authorList>
            <person name="Kirkness E."/>
            <person name="Hannick L."/>
            <person name="Hass B."/>
            <person name="Bruggner R."/>
            <person name="Lawson D."/>
            <person name="Bidwell S."/>
            <person name="Joardar V."/>
            <person name="Caler E."/>
            <person name="Walenz B."/>
            <person name="Inman J."/>
            <person name="Schobel S."/>
            <person name="Galinsky K."/>
            <person name="Amedeo P."/>
            <person name="Strausberg R."/>
        </authorList>
    </citation>
    <scope>NUCLEOTIDE SEQUENCE</scope>
    <source>
        <strain evidence="4">USDA</strain>
    </source>
</reference>
<dbReference type="OrthoDB" id="3763at2759"/>
<dbReference type="EnsemblMetazoa" id="PHUM566820-RA">
    <property type="protein sequence ID" value="PHUM566820-PA"/>
    <property type="gene ID" value="PHUM566820"/>
</dbReference>
<evidence type="ECO:0000313" key="4">
    <source>
        <dbReference type="EMBL" id="EEB19317.1"/>
    </source>
</evidence>
<keyword evidence="6" id="KW-1185">Reference proteome</keyword>
<keyword evidence="4" id="KW-0548">Nucleotidyltransferase</keyword>
<dbReference type="STRING" id="121224.E0W111"/>
<keyword evidence="4" id="KW-0808">Transferase</keyword>
<feature type="domain" description="DNA polymerase alpha/delta/epsilon subunit B" evidence="3">
    <location>
        <begin position="130"/>
        <end position="285"/>
    </location>
</feature>
<evidence type="ECO:0000259" key="3">
    <source>
        <dbReference type="Pfam" id="PF04042"/>
    </source>
</evidence>
<dbReference type="InterPro" id="IPR007185">
    <property type="entry name" value="DNA_pol_a/d/e_bsu"/>
</dbReference>
<proteinExistence type="inferred from homology"/>
<comment type="similarity">
    <text evidence="1">Belongs to the DNA polymerase delta/II small subunit family.</text>
</comment>
<dbReference type="InterPro" id="IPR024826">
    <property type="entry name" value="DNA_pol_delta/II_ssu"/>
</dbReference>
<dbReference type="VEuPathDB" id="VectorBase:PHUM566820"/>
<dbReference type="PANTHER" id="PTHR10416">
    <property type="entry name" value="DNA POLYMERASE DELTA SUBUNIT 2"/>
    <property type="match status" value="1"/>
</dbReference>
<gene>
    <name evidence="5" type="primary">8234836</name>
    <name evidence="4" type="ORF">Phum_PHUM566820</name>
</gene>